<dbReference type="AlphaFoldDB" id="A0A7S2IT21"/>
<sequence length="363" mass="40088">MEPAPPPPPPHTPGQGMSDEEAARTLVALLDQLGSLAPASLWEVLDSPSLLCAASTCRGLRDSIDFFLRTSSEHASSRPKLAALLGAYRHGGYVTPFTVEESPSLLEIESRARIFDAGHFRCAFRTPHTAGSCDWGLFEDTFKMYFCRAHFHTVPGSEAREEFTPSEVAAKLRRFLCPVRDGPGELLHPSTLSLIGRLLPDGHYVARWHQLPISTAEHEQRHQRDAEAVLNFSPAVVRSAVAWCDFTAGAPRGHETFLCLPRGAVPDPATREAVAAWAQRPLEEWSLRDATVATSLDRTRLVLSSSHWPRMHPLLPTQPSESYDHATVAAYMRRLHDAADDSARPTALLFEMQADVQAYRVAT</sequence>
<organism evidence="1">
    <name type="scientific">Haptolina brevifila</name>
    <dbReference type="NCBI Taxonomy" id="156173"/>
    <lineage>
        <taxon>Eukaryota</taxon>
        <taxon>Haptista</taxon>
        <taxon>Haptophyta</taxon>
        <taxon>Prymnesiophyceae</taxon>
        <taxon>Prymnesiales</taxon>
        <taxon>Prymnesiaceae</taxon>
        <taxon>Haptolina</taxon>
    </lineage>
</organism>
<accession>A0A7S2IT21</accession>
<evidence type="ECO:0000313" key="1">
    <source>
        <dbReference type="EMBL" id="CAD9527504.1"/>
    </source>
</evidence>
<gene>
    <name evidence="1" type="ORF">CBRE1094_LOCUS36741</name>
</gene>
<proteinExistence type="predicted"/>
<protein>
    <submittedName>
        <fullName evidence="1">Uncharacterized protein</fullName>
    </submittedName>
</protein>
<reference evidence="1" key="1">
    <citation type="submission" date="2021-01" db="EMBL/GenBank/DDBJ databases">
        <authorList>
            <person name="Corre E."/>
            <person name="Pelletier E."/>
            <person name="Niang G."/>
            <person name="Scheremetjew M."/>
            <person name="Finn R."/>
            <person name="Kale V."/>
            <person name="Holt S."/>
            <person name="Cochrane G."/>
            <person name="Meng A."/>
            <person name="Brown T."/>
            <person name="Cohen L."/>
        </authorList>
    </citation>
    <scope>NUCLEOTIDE SEQUENCE</scope>
    <source>
        <strain evidence="1">UTEX LB 985</strain>
    </source>
</reference>
<dbReference type="EMBL" id="HBGU01067388">
    <property type="protein sequence ID" value="CAD9527504.1"/>
    <property type="molecule type" value="Transcribed_RNA"/>
</dbReference>
<name>A0A7S2IT21_9EUKA</name>